<dbReference type="AlphaFoldDB" id="A0A1E7F5T2"/>
<feature type="transmembrane region" description="Helical" evidence="6">
    <location>
        <begin position="66"/>
        <end position="84"/>
    </location>
</feature>
<dbReference type="GO" id="GO:0005737">
    <property type="term" value="C:cytoplasm"/>
    <property type="evidence" value="ECO:0007669"/>
    <property type="project" value="TreeGrafter"/>
</dbReference>
<protein>
    <recommendedName>
        <fullName evidence="7">ACT domain-containing protein</fullName>
    </recommendedName>
</protein>
<evidence type="ECO:0000256" key="6">
    <source>
        <dbReference type="SAM" id="Phobius"/>
    </source>
</evidence>
<dbReference type="PANTHER" id="PTHR11266:SF21">
    <property type="entry name" value="ACT DOMAIN-CONTAINING PROTEIN"/>
    <property type="match status" value="1"/>
</dbReference>
<evidence type="ECO:0000313" key="8">
    <source>
        <dbReference type="EMBL" id="OEU13551.1"/>
    </source>
</evidence>
<accession>A0A1E7F5T2</accession>
<keyword evidence="9" id="KW-1185">Reference proteome</keyword>
<keyword evidence="3 6" id="KW-0812">Transmembrane</keyword>
<dbReference type="KEGG" id="fcy:FRACYDRAFT_241891"/>
<dbReference type="Pfam" id="PF04117">
    <property type="entry name" value="Mpv17_PMP22"/>
    <property type="match status" value="1"/>
</dbReference>
<evidence type="ECO:0000256" key="3">
    <source>
        <dbReference type="ARBA" id="ARBA00022692"/>
    </source>
</evidence>
<dbReference type="Gene3D" id="3.30.70.260">
    <property type="match status" value="2"/>
</dbReference>
<evidence type="ECO:0000256" key="1">
    <source>
        <dbReference type="ARBA" id="ARBA00004141"/>
    </source>
</evidence>
<proteinExistence type="inferred from homology"/>
<dbReference type="InterPro" id="IPR045865">
    <property type="entry name" value="ACT-like_dom_sf"/>
</dbReference>
<dbReference type="SUPFAM" id="SSF55021">
    <property type="entry name" value="ACT-like"/>
    <property type="match status" value="2"/>
</dbReference>
<dbReference type="InParanoid" id="A0A1E7F5T2"/>
<dbReference type="InterPro" id="IPR002912">
    <property type="entry name" value="ACT_dom"/>
</dbReference>
<sequence length="436" mass="48547">MVASMAARRVAMTSTATRFWSKAKTVPVTYPLAFGIVLSGFKTSFSDLLVQKVVERKEKVDWKRNAAFAAFGFLYLGGIQYTLYVPIFGRLFPNAARFAAKPINQKLKDVKGMVQLGIQVFLDQCVHHPLMYFPAFYITKELVMCGSKNIDGKPDISHVLTEYRANMKEDLLALWKIWVPCTIFNFAFMPMHLRIPFAAGVSLLWTAVLSAMRGGDTLHGDDLAGGMVTGASYQIFLEGLDAFNTTPVELDRDLDHMSISASGKDRAGIVAQLAGHVAKQGGNVTHSKMVRLGEEFIIQMHVAVPKETSNAFFRSLKSRNLKKEMELDIQATRLNRRKTNHAHTAVMGMKIHCVGDDRPGILADVTDRIARKGMSLEDVTTSIRLSSTGQREFIIDVLASSPNMKDKENLDQYLADITSMEKDLKLSHLDIRVHTG</sequence>
<feature type="domain" description="ACT" evidence="7">
    <location>
        <begin position="258"/>
        <end position="336"/>
    </location>
</feature>
<comment type="subcellular location">
    <subcellularLocation>
        <location evidence="1">Membrane</location>
        <topology evidence="1">Multi-pass membrane protein</topology>
    </subcellularLocation>
</comment>
<dbReference type="OrthoDB" id="5345392at2759"/>
<dbReference type="Proteomes" id="UP000095751">
    <property type="component" value="Unassembled WGS sequence"/>
</dbReference>
<evidence type="ECO:0000256" key="2">
    <source>
        <dbReference type="ARBA" id="ARBA00006824"/>
    </source>
</evidence>
<evidence type="ECO:0000313" key="9">
    <source>
        <dbReference type="Proteomes" id="UP000095751"/>
    </source>
</evidence>
<dbReference type="EMBL" id="KV784361">
    <property type="protein sequence ID" value="OEU13551.1"/>
    <property type="molecule type" value="Genomic_DNA"/>
</dbReference>
<dbReference type="Pfam" id="PF13740">
    <property type="entry name" value="ACT_6"/>
    <property type="match status" value="1"/>
</dbReference>
<keyword evidence="5 6" id="KW-0472">Membrane</keyword>
<keyword evidence="4 6" id="KW-1133">Transmembrane helix</keyword>
<evidence type="ECO:0000256" key="5">
    <source>
        <dbReference type="ARBA" id="ARBA00023136"/>
    </source>
</evidence>
<reference evidence="8 9" key="1">
    <citation type="submission" date="2016-09" db="EMBL/GenBank/DDBJ databases">
        <title>Extensive genetic diversity and differential bi-allelic expression allows diatom success in the polar Southern Ocean.</title>
        <authorList>
            <consortium name="DOE Joint Genome Institute"/>
            <person name="Mock T."/>
            <person name="Otillar R.P."/>
            <person name="Strauss J."/>
            <person name="Dupont C."/>
            <person name="Frickenhaus S."/>
            <person name="Maumus F."/>
            <person name="Mcmullan M."/>
            <person name="Sanges R."/>
            <person name="Schmutz J."/>
            <person name="Toseland A."/>
            <person name="Valas R."/>
            <person name="Veluchamy A."/>
            <person name="Ward B.J."/>
            <person name="Allen A."/>
            <person name="Barry K."/>
            <person name="Falciatore A."/>
            <person name="Ferrante M."/>
            <person name="Fortunato A.E."/>
            <person name="Gloeckner G."/>
            <person name="Gruber A."/>
            <person name="Hipkin R."/>
            <person name="Janech M."/>
            <person name="Kroth P."/>
            <person name="Leese F."/>
            <person name="Lindquist E."/>
            <person name="Lyon B.R."/>
            <person name="Martin J."/>
            <person name="Mayer C."/>
            <person name="Parker M."/>
            <person name="Quesneville H."/>
            <person name="Raymond J."/>
            <person name="Uhlig C."/>
            <person name="Valentin K.U."/>
            <person name="Worden A.Z."/>
            <person name="Armbrust E.V."/>
            <person name="Bowler C."/>
            <person name="Green B."/>
            <person name="Moulton V."/>
            <person name="Van Oosterhout C."/>
            <person name="Grigoriev I."/>
        </authorList>
    </citation>
    <scope>NUCLEOTIDE SEQUENCE [LARGE SCALE GENOMIC DNA]</scope>
    <source>
        <strain evidence="8 9">CCMP1102</strain>
    </source>
</reference>
<dbReference type="PANTHER" id="PTHR11266">
    <property type="entry name" value="PEROXISOMAL MEMBRANE PROTEIN 2, PXMP2 MPV17"/>
    <property type="match status" value="1"/>
</dbReference>
<comment type="similarity">
    <text evidence="2">Belongs to the peroxisomal membrane protein PXMP2/4 family.</text>
</comment>
<name>A0A1E7F5T2_9STRA</name>
<feature type="domain" description="ACT" evidence="7">
    <location>
        <begin position="350"/>
        <end position="433"/>
    </location>
</feature>
<evidence type="ECO:0000259" key="7">
    <source>
        <dbReference type="PROSITE" id="PS51671"/>
    </source>
</evidence>
<organism evidence="8 9">
    <name type="scientific">Fragilariopsis cylindrus CCMP1102</name>
    <dbReference type="NCBI Taxonomy" id="635003"/>
    <lineage>
        <taxon>Eukaryota</taxon>
        <taxon>Sar</taxon>
        <taxon>Stramenopiles</taxon>
        <taxon>Ochrophyta</taxon>
        <taxon>Bacillariophyta</taxon>
        <taxon>Bacillariophyceae</taxon>
        <taxon>Bacillariophycidae</taxon>
        <taxon>Bacillariales</taxon>
        <taxon>Bacillariaceae</taxon>
        <taxon>Fragilariopsis</taxon>
    </lineage>
</organism>
<dbReference type="PROSITE" id="PS51671">
    <property type="entry name" value="ACT"/>
    <property type="match status" value="2"/>
</dbReference>
<dbReference type="GO" id="GO:0016020">
    <property type="term" value="C:membrane"/>
    <property type="evidence" value="ECO:0007669"/>
    <property type="project" value="UniProtKB-SubCell"/>
</dbReference>
<dbReference type="InterPro" id="IPR007248">
    <property type="entry name" value="Mpv17_PMP22"/>
</dbReference>
<evidence type="ECO:0000256" key="4">
    <source>
        <dbReference type="ARBA" id="ARBA00022989"/>
    </source>
</evidence>
<gene>
    <name evidence="8" type="ORF">FRACYDRAFT_241891</name>
</gene>